<keyword evidence="1" id="KW-0812">Transmembrane</keyword>
<dbReference type="PANTHER" id="PTHR30619:SF1">
    <property type="entry name" value="RECOMBINATION PROTEIN 2"/>
    <property type="match status" value="1"/>
</dbReference>
<reference evidence="3 4" key="1">
    <citation type="journal article" date="2016" name="Nat. Commun.">
        <title>Thousands of microbial genomes shed light on interconnected biogeochemical processes in an aquifer system.</title>
        <authorList>
            <person name="Anantharaman K."/>
            <person name="Brown C.T."/>
            <person name="Hug L.A."/>
            <person name="Sharon I."/>
            <person name="Castelle C.J."/>
            <person name="Probst A.J."/>
            <person name="Thomas B.C."/>
            <person name="Singh A."/>
            <person name="Wilkins M.J."/>
            <person name="Karaoz U."/>
            <person name="Brodie E.L."/>
            <person name="Williams K.H."/>
            <person name="Hubbard S.S."/>
            <person name="Banfield J.F."/>
        </authorList>
    </citation>
    <scope>NUCLEOTIDE SEQUENCE [LARGE SCALE GENOMIC DNA]</scope>
</reference>
<feature type="domain" description="Metallo-beta-lactamase" evidence="2">
    <location>
        <begin position="43"/>
        <end position="236"/>
    </location>
</feature>
<dbReference type="AlphaFoldDB" id="A0A1F6BMQ6"/>
<organism evidence="3 4">
    <name type="scientific">Candidatus Jorgensenbacteria bacterium GWC1_48_12</name>
    <dbReference type="NCBI Taxonomy" id="1798469"/>
    <lineage>
        <taxon>Bacteria</taxon>
        <taxon>Candidatus Joergenseniibacteriota</taxon>
    </lineage>
</organism>
<dbReference type="Pfam" id="PF00753">
    <property type="entry name" value="Lactamase_B"/>
    <property type="match status" value="1"/>
</dbReference>
<dbReference type="CDD" id="cd07731">
    <property type="entry name" value="ComA-like_MBL-fold"/>
    <property type="match status" value="1"/>
</dbReference>
<name>A0A1F6BMQ6_9BACT</name>
<protein>
    <recommendedName>
        <fullName evidence="2">Metallo-beta-lactamase domain-containing protein</fullName>
    </recommendedName>
</protein>
<dbReference type="InterPro" id="IPR036866">
    <property type="entry name" value="RibonucZ/Hydroxyglut_hydro"/>
</dbReference>
<keyword evidence="1" id="KW-0472">Membrane</keyword>
<dbReference type="InterPro" id="IPR035681">
    <property type="entry name" value="ComA-like_MBL"/>
</dbReference>
<evidence type="ECO:0000313" key="3">
    <source>
        <dbReference type="EMBL" id="OGG38123.1"/>
    </source>
</evidence>
<dbReference type="EMBL" id="MFKI01000027">
    <property type="protein sequence ID" value="OGG38123.1"/>
    <property type="molecule type" value="Genomic_DNA"/>
</dbReference>
<evidence type="ECO:0000313" key="4">
    <source>
        <dbReference type="Proteomes" id="UP000179324"/>
    </source>
</evidence>
<evidence type="ECO:0000259" key="2">
    <source>
        <dbReference type="SMART" id="SM00849"/>
    </source>
</evidence>
<dbReference type="PANTHER" id="PTHR30619">
    <property type="entry name" value="DNA INTERNALIZATION/COMPETENCE PROTEIN COMEC/REC2"/>
    <property type="match status" value="1"/>
</dbReference>
<dbReference type="SUPFAM" id="SSF56281">
    <property type="entry name" value="Metallo-hydrolase/oxidoreductase"/>
    <property type="match status" value="1"/>
</dbReference>
<dbReference type="SMART" id="SM00849">
    <property type="entry name" value="Lactamase_B"/>
    <property type="match status" value="1"/>
</dbReference>
<comment type="caution">
    <text evidence="3">The sequence shown here is derived from an EMBL/GenBank/DDBJ whole genome shotgun (WGS) entry which is preliminary data.</text>
</comment>
<evidence type="ECO:0000256" key="1">
    <source>
        <dbReference type="SAM" id="Phobius"/>
    </source>
</evidence>
<feature type="transmembrane region" description="Helical" evidence="1">
    <location>
        <begin position="7"/>
        <end position="27"/>
    </location>
</feature>
<dbReference type="InterPro" id="IPR001279">
    <property type="entry name" value="Metallo-B-lactamas"/>
</dbReference>
<accession>A0A1F6BMQ6</accession>
<dbReference type="InterPro" id="IPR052159">
    <property type="entry name" value="Competence_DNA_uptake"/>
</dbReference>
<sequence length="282" mass="30401">MSGHKNKIIVIGAVSAVFCFSVLWQVFTPASGDLEIYFLDVGQGDSEFVKLPGGTDILIDGGPPNGRALNELARALERGDRYIDLVILSHPQLDHFGGLVEVLKRYKVGVFIWNGAETDSDAFAELKETLRENGIPEVILGAGDKIKAGGSEIIVISPDDELLKAKDLNDTSLVLELVSGNSKTLFTGDASAAVLENLRSGDLDILKVAHHGSKFSSSAEFLKAVKPEAAVVEVGRNSYGHPTYEALEALRSAGAQIFRTDVDGTLKFTIDGEDIKIFKDLW</sequence>
<dbReference type="Gene3D" id="3.60.15.10">
    <property type="entry name" value="Ribonuclease Z/Hydroxyacylglutathione hydrolase-like"/>
    <property type="match status" value="1"/>
</dbReference>
<dbReference type="Proteomes" id="UP000179324">
    <property type="component" value="Unassembled WGS sequence"/>
</dbReference>
<gene>
    <name evidence="3" type="ORF">A2127_00815</name>
</gene>
<proteinExistence type="predicted"/>
<keyword evidence="1" id="KW-1133">Transmembrane helix</keyword>